<sequence>MVKYLIDRHGQLRVEQWTVAPAVYFDHWALRDISEDSTLRHRFTDALLRREGTLMLSWLNLVEFTKVTDSYQARAAEALVEDLLPNVFFFEVNPFTVIEAEDTLLAGADPFPPHADAQFLSAFIALKPNSPRPFTSKNLFTIPQESGLHPRMDSLADTVVERVDALRATFLSDAEFESRVRKLPQGQPIQHGTRYVLRELVRPVLLDKSFKFSRNHAIDLMHSVVPIAYCDIVLLDKHWKTQAEKVRERVAASNMTFPVAKVFSGKPDEVWRFLELIESDVQHPHAPDPLQRASPASAGR</sequence>
<protein>
    <submittedName>
        <fullName evidence="1">Uncharacterized protein</fullName>
    </submittedName>
</protein>
<dbReference type="AlphaFoldDB" id="A0A9D7FBE5"/>
<dbReference type="Proteomes" id="UP000886602">
    <property type="component" value="Unassembled WGS sequence"/>
</dbReference>
<name>A0A9D7FBE5_9RHOO</name>
<proteinExistence type="predicted"/>
<dbReference type="EMBL" id="JADJNC010000008">
    <property type="protein sequence ID" value="MBK7422728.1"/>
    <property type="molecule type" value="Genomic_DNA"/>
</dbReference>
<organism evidence="1 2">
    <name type="scientific">Candidatus Propionivibrio dominans</name>
    <dbReference type="NCBI Taxonomy" id="2954373"/>
    <lineage>
        <taxon>Bacteria</taxon>
        <taxon>Pseudomonadati</taxon>
        <taxon>Pseudomonadota</taxon>
        <taxon>Betaproteobacteria</taxon>
        <taxon>Rhodocyclales</taxon>
        <taxon>Rhodocyclaceae</taxon>
        <taxon>Propionivibrio</taxon>
    </lineage>
</organism>
<reference evidence="1" key="1">
    <citation type="submission" date="2020-10" db="EMBL/GenBank/DDBJ databases">
        <title>Connecting structure to function with the recovery of over 1000 high-quality activated sludge metagenome-assembled genomes encoding full-length rRNA genes using long-read sequencing.</title>
        <authorList>
            <person name="Singleton C.M."/>
            <person name="Petriglieri F."/>
            <person name="Kristensen J.M."/>
            <person name="Kirkegaard R.H."/>
            <person name="Michaelsen T.Y."/>
            <person name="Andersen M.H."/>
            <person name="Karst S.M."/>
            <person name="Dueholm M.S."/>
            <person name="Nielsen P.H."/>
            <person name="Albertsen M."/>
        </authorList>
    </citation>
    <scope>NUCLEOTIDE SEQUENCE</scope>
    <source>
        <strain evidence="1">EsbW_18-Q3-R4-48_MAXAC.044</strain>
    </source>
</reference>
<evidence type="ECO:0000313" key="1">
    <source>
        <dbReference type="EMBL" id="MBK7422728.1"/>
    </source>
</evidence>
<comment type="caution">
    <text evidence="1">The sequence shown here is derived from an EMBL/GenBank/DDBJ whole genome shotgun (WGS) entry which is preliminary data.</text>
</comment>
<evidence type="ECO:0000313" key="2">
    <source>
        <dbReference type="Proteomes" id="UP000886602"/>
    </source>
</evidence>
<accession>A0A9D7FBE5</accession>
<gene>
    <name evidence="1" type="ORF">IPJ48_06320</name>
</gene>